<dbReference type="Proteomes" id="UP000239560">
    <property type="component" value="Unassembled WGS sequence"/>
</dbReference>
<dbReference type="EMBL" id="LCTV02000017">
    <property type="protein sequence ID" value="PRQ69943.1"/>
    <property type="molecule type" value="Genomic_DNA"/>
</dbReference>
<sequence length="378" mass="41277">MARSRGRVALSGRFAAAAREVWLPTLVLSASLSLTNSRRHRARLQVSLACCMSSFGSLATFASWAHDLGGKLAPLAQLSLFLPPCLTPASQFEIVTEEWRDWQGTGPEQAGGAIPLRRLIRGFSGSWLEPSVFPSLVFSLLSSSHSRSPPLLPAAHQLDNSAFDGWEPFGTWLDNVCNRAVSTLWHMIDSGRPDYIKEACGRRQAKSRSGGPSSPASTTFMAFTRQPVPTPPSNLAGTLISASDPFTPGARSRGINESVSEKWWRNQALVLDSPNTASFDDLPEHLKNFKEPFGLGKRTPAASINSYSKHQHSFPPDYSTPAHSEPPALYPMVDYAAHHEAYSAPTHFGAPTLESNAMFVEHGNLVQHHGWAPGWTQR</sequence>
<name>A0A2S9ZW38_RHOTO</name>
<protein>
    <submittedName>
        <fullName evidence="1">Proteophosphoglycan ppg4</fullName>
    </submittedName>
</protein>
<proteinExistence type="predicted"/>
<evidence type="ECO:0000313" key="2">
    <source>
        <dbReference type="Proteomes" id="UP000239560"/>
    </source>
</evidence>
<accession>A0A2S9ZW38</accession>
<reference evidence="1 2" key="1">
    <citation type="journal article" date="2018" name="Elife">
        <title>Functional genomics of lipid metabolism in the oleaginous yeast Rhodosporidium toruloides.</title>
        <authorList>
            <person name="Coradetti S.T."/>
            <person name="Pinel D."/>
            <person name="Geiselman G."/>
            <person name="Ito M."/>
            <person name="Mondo S."/>
            <person name="Reilly M.C."/>
            <person name="Cheng Y.F."/>
            <person name="Bauer S."/>
            <person name="Grigoriev I."/>
            <person name="Gladden J.M."/>
            <person name="Simmons B.A."/>
            <person name="Brem R."/>
            <person name="Arkin A.P."/>
            <person name="Skerker J.M."/>
        </authorList>
    </citation>
    <scope>NUCLEOTIDE SEQUENCE [LARGE SCALE GENOMIC DNA]</scope>
    <source>
        <strain evidence="1 2">NBRC 0880</strain>
    </source>
</reference>
<gene>
    <name evidence="1" type="ORF">AAT19DRAFT_11596</name>
</gene>
<dbReference type="OrthoDB" id="10274189at2759"/>
<evidence type="ECO:0000313" key="1">
    <source>
        <dbReference type="EMBL" id="PRQ69943.1"/>
    </source>
</evidence>
<organism evidence="1 2">
    <name type="scientific">Rhodotorula toruloides</name>
    <name type="common">Yeast</name>
    <name type="synonym">Rhodosporidium toruloides</name>
    <dbReference type="NCBI Taxonomy" id="5286"/>
    <lineage>
        <taxon>Eukaryota</taxon>
        <taxon>Fungi</taxon>
        <taxon>Dikarya</taxon>
        <taxon>Basidiomycota</taxon>
        <taxon>Pucciniomycotina</taxon>
        <taxon>Microbotryomycetes</taxon>
        <taxon>Sporidiobolales</taxon>
        <taxon>Sporidiobolaceae</taxon>
        <taxon>Rhodotorula</taxon>
    </lineage>
</organism>
<comment type="caution">
    <text evidence="1">The sequence shown here is derived from an EMBL/GenBank/DDBJ whole genome shotgun (WGS) entry which is preliminary data.</text>
</comment>
<dbReference type="AlphaFoldDB" id="A0A2S9ZW38"/>